<dbReference type="RefSeq" id="WP_043523794.1">
    <property type="nucleotide sequence ID" value="NZ_BAABKU010000022.1"/>
</dbReference>
<feature type="signal peptide" evidence="2">
    <location>
        <begin position="1"/>
        <end position="25"/>
    </location>
</feature>
<keyword evidence="1" id="KW-0472">Membrane</keyword>
<keyword evidence="1" id="KW-1133">Transmembrane helix</keyword>
<accession>A0A0A6UT58</accession>
<comment type="caution">
    <text evidence="3">The sequence shown here is derived from an EMBL/GenBank/DDBJ whole genome shotgun (WGS) entry which is preliminary data.</text>
</comment>
<dbReference type="Proteomes" id="UP000054537">
    <property type="component" value="Unassembled WGS sequence"/>
</dbReference>
<evidence type="ECO:0000313" key="4">
    <source>
        <dbReference type="Proteomes" id="UP000054537"/>
    </source>
</evidence>
<keyword evidence="4" id="KW-1185">Reference proteome</keyword>
<gene>
    <name evidence="3" type="ORF">MB27_09245</name>
</gene>
<evidence type="ECO:0000313" key="3">
    <source>
        <dbReference type="EMBL" id="KHD77659.1"/>
    </source>
</evidence>
<name>A0A0A6UT58_ACTUT</name>
<keyword evidence="2" id="KW-0732">Signal</keyword>
<dbReference type="STRING" id="1869.MB27_09245"/>
<organism evidence="3 4">
    <name type="scientific">Actinoplanes utahensis</name>
    <dbReference type="NCBI Taxonomy" id="1869"/>
    <lineage>
        <taxon>Bacteria</taxon>
        <taxon>Bacillati</taxon>
        <taxon>Actinomycetota</taxon>
        <taxon>Actinomycetes</taxon>
        <taxon>Micromonosporales</taxon>
        <taxon>Micromonosporaceae</taxon>
        <taxon>Actinoplanes</taxon>
    </lineage>
</organism>
<dbReference type="eggNOG" id="COG3121">
    <property type="taxonomic scope" value="Bacteria"/>
</dbReference>
<dbReference type="AlphaFoldDB" id="A0A0A6UT58"/>
<dbReference type="OrthoDB" id="9959554at2"/>
<dbReference type="EMBL" id="JRTT01000009">
    <property type="protein sequence ID" value="KHD77659.1"/>
    <property type="molecule type" value="Genomic_DNA"/>
</dbReference>
<evidence type="ECO:0000256" key="2">
    <source>
        <dbReference type="SAM" id="SignalP"/>
    </source>
</evidence>
<feature type="transmembrane region" description="Helical" evidence="1">
    <location>
        <begin position="280"/>
        <end position="301"/>
    </location>
</feature>
<keyword evidence="1" id="KW-0812">Transmembrane</keyword>
<sequence>MRKLMALTAVLTAVLGLGTPTGVLAAPMPPAQTKTGSADFAVSTTSDRLYPDKNNEIRTVLTIANNGPRELAVEIRSVGVDPGDNGQVSFTGRPDAAWSSAVEYPSSLRLAAQAYKRVPVTLRVPPNTLPDIYLLGFVVEAQPSDPNAGIRLYHQIGALVTVEIPGASEREMEIEVDRAAFFHLGADYQHTYEVRNVGTAASLGRGQVRIDSRLTHENVGVYQSNAELQLFPAGTKRDLTYEYEVRGLFLLAEPKAQILYGNGNGIAHVAEATGQTVLIIPWPTIIGLCVLLVLLLSYWYYLRRRRAAQRRELEGQRTRFRHAARSWRPA</sequence>
<evidence type="ECO:0000256" key="1">
    <source>
        <dbReference type="SAM" id="Phobius"/>
    </source>
</evidence>
<protein>
    <recommendedName>
        <fullName evidence="5">DUF916 domain-containing protein</fullName>
    </recommendedName>
</protein>
<proteinExistence type="predicted"/>
<reference evidence="3 4" key="1">
    <citation type="submission" date="2014-10" db="EMBL/GenBank/DDBJ databases">
        <title>Draft genome sequence of Actinoplanes utahensis NRRL 12052.</title>
        <authorList>
            <person name="Velasco-Bucheli B."/>
            <person name="del Cerro C."/>
            <person name="Hormigo D."/>
            <person name="Garcia J.L."/>
            <person name="Acebal C."/>
            <person name="Arroyo M."/>
            <person name="de la Mata I."/>
        </authorList>
    </citation>
    <scope>NUCLEOTIDE SEQUENCE [LARGE SCALE GENOMIC DNA]</scope>
    <source>
        <strain evidence="3 4">NRRL 12052</strain>
    </source>
</reference>
<feature type="chain" id="PRO_5002021979" description="DUF916 domain-containing protein" evidence="2">
    <location>
        <begin position="26"/>
        <end position="330"/>
    </location>
</feature>
<evidence type="ECO:0008006" key="5">
    <source>
        <dbReference type="Google" id="ProtNLM"/>
    </source>
</evidence>